<evidence type="ECO:0000313" key="1">
    <source>
        <dbReference type="EMBL" id="MDH0686968.1"/>
    </source>
</evidence>
<dbReference type="InterPro" id="IPR057079">
    <property type="entry name" value="IcmW-like"/>
</dbReference>
<protein>
    <submittedName>
        <fullName evidence="1">Uncharacterized protein</fullName>
    </submittedName>
</protein>
<name>A0ABD4XWA2_STUST</name>
<dbReference type="RefSeq" id="WP_034023930.1">
    <property type="nucleotide sequence ID" value="NZ_JAOCDG010000003.1"/>
</dbReference>
<dbReference type="AlphaFoldDB" id="A0ABD4XWA2"/>
<gene>
    <name evidence="1" type="ORF">N5D09_02565</name>
</gene>
<proteinExistence type="predicted"/>
<reference evidence="1" key="1">
    <citation type="submission" date="2022-09" db="EMBL/GenBank/DDBJ databases">
        <title>Intensive care unit water sources are persistently colonized with multi-drug resistant bacteria and are the site of extensive horizontal gene transfer of antibiotic resistance genes.</title>
        <authorList>
            <person name="Diorio-Toth L."/>
        </authorList>
    </citation>
    <scope>NUCLEOTIDE SEQUENCE</scope>
    <source>
        <strain evidence="1">GD03864</strain>
    </source>
</reference>
<dbReference type="Proteomes" id="UP001161139">
    <property type="component" value="Unassembled WGS sequence"/>
</dbReference>
<comment type="caution">
    <text evidence="1">The sequence shown here is derived from an EMBL/GenBank/DDBJ whole genome shotgun (WGS) entry which is preliminary data.</text>
</comment>
<organism evidence="1 2">
    <name type="scientific">Stutzerimonas stutzeri</name>
    <name type="common">Pseudomonas stutzeri</name>
    <dbReference type="NCBI Taxonomy" id="316"/>
    <lineage>
        <taxon>Bacteria</taxon>
        <taxon>Pseudomonadati</taxon>
        <taxon>Pseudomonadota</taxon>
        <taxon>Gammaproteobacteria</taxon>
        <taxon>Pseudomonadales</taxon>
        <taxon>Pseudomonadaceae</taxon>
        <taxon>Stutzerimonas</taxon>
    </lineage>
</organism>
<sequence>MSSARRIDLTPGSVQAFWKEREPKLLSFFEQMDNKEHWALRDIDAEFSALYAEVAHLLQVYEQSRGLEEPLVAEAVSQLTAAAAALPCSASSRFFEWIGEQSLELPYILLEHAHQNSKLDPNCSVIWQRARMIARYQILKDIVAEITGNGGIPA</sequence>
<accession>A0ABD4XWA2</accession>
<evidence type="ECO:0000313" key="2">
    <source>
        <dbReference type="Proteomes" id="UP001161139"/>
    </source>
</evidence>
<dbReference type="Pfam" id="PF23130">
    <property type="entry name" value="IcmW"/>
    <property type="match status" value="1"/>
</dbReference>
<dbReference type="EMBL" id="JAOCDG010000003">
    <property type="protein sequence ID" value="MDH0686968.1"/>
    <property type="molecule type" value="Genomic_DNA"/>
</dbReference>